<evidence type="ECO:0000256" key="2">
    <source>
        <dbReference type="SAM" id="Phobius"/>
    </source>
</evidence>
<keyword evidence="4" id="KW-1185">Reference proteome</keyword>
<keyword evidence="2" id="KW-1133">Transmembrane helix</keyword>
<protein>
    <submittedName>
        <fullName evidence="3">Polysaccharide deacetylase 2 family uncharacterized protein YibQ</fullName>
    </submittedName>
</protein>
<sequence>MDLHAPLGQERKDKNRGRRRLGPSTVTSALAIASLAGLSVWTALAPTALRTEPPINLTPAPPAPDMVAVSEATESREPTDGPAGIAKSGPNDGAVIRRTTTADGNVVTTFSPNARQGPVVIGASSTQDPRLAGQPNEDLIELTDAGELPAVSASGLRPIDFYARPWSGARGTRIAIVIGGIGLSQTGSQTAIRDLPEDITLAFAATGNSLQRWMQEARRKGHEIVLQVPMEPFDYPANDPGRGTLLSEKAAATNIANLHLAMAQITNYTGIMNYMGARFLSDDKAMDPVMRDIGKRGLMFLDDGSTARSLSGDFAKAIGFPHAYADVMIDAQVDRQAILGKLDELERIARRNGQAIGVGAAFDETIAAVAEWRNEAVARGIEFVGVSALANDNRP</sequence>
<dbReference type="SUPFAM" id="SSF88713">
    <property type="entry name" value="Glycoside hydrolase/deacetylase"/>
    <property type="match status" value="1"/>
</dbReference>
<reference evidence="3 4" key="1">
    <citation type="submission" date="2023-07" db="EMBL/GenBank/DDBJ databases">
        <title>Genomic Encyclopedia of Type Strains, Phase IV (KMG-IV): sequencing the most valuable type-strain genomes for metagenomic binning, comparative biology and taxonomic classification.</title>
        <authorList>
            <person name="Goeker M."/>
        </authorList>
    </citation>
    <scope>NUCLEOTIDE SEQUENCE [LARGE SCALE GENOMIC DNA]</scope>
    <source>
        <strain evidence="3 4">DSM 1111</strain>
    </source>
</reference>
<evidence type="ECO:0000256" key="1">
    <source>
        <dbReference type="SAM" id="MobiDB-lite"/>
    </source>
</evidence>
<name>A0ABU0GA76_9HYPH</name>
<feature type="region of interest" description="Disordered" evidence="1">
    <location>
        <begin position="1"/>
        <end position="22"/>
    </location>
</feature>
<dbReference type="InterPro" id="IPR011330">
    <property type="entry name" value="Glyco_hydro/deAcase_b/a-brl"/>
</dbReference>
<proteinExistence type="predicted"/>
<feature type="region of interest" description="Disordered" evidence="1">
    <location>
        <begin position="53"/>
        <end position="94"/>
    </location>
</feature>
<dbReference type="Gene3D" id="3.20.20.370">
    <property type="entry name" value="Glycoside hydrolase/deacetylase"/>
    <property type="match status" value="1"/>
</dbReference>
<accession>A0ABU0GA76</accession>
<keyword evidence="2" id="KW-0812">Transmembrane</keyword>
<keyword evidence="2" id="KW-0472">Membrane</keyword>
<feature type="compositionally biased region" description="Basic and acidic residues" evidence="1">
    <location>
        <begin position="1"/>
        <end position="13"/>
    </location>
</feature>
<dbReference type="PANTHER" id="PTHR30105:SF2">
    <property type="entry name" value="DIVERGENT POLYSACCHARIDE DEACETYLASE SUPERFAMILY"/>
    <property type="match status" value="1"/>
</dbReference>
<dbReference type="PANTHER" id="PTHR30105">
    <property type="entry name" value="UNCHARACTERIZED YIBQ-RELATED"/>
    <property type="match status" value="1"/>
</dbReference>
<evidence type="ECO:0000313" key="3">
    <source>
        <dbReference type="EMBL" id="MDQ0422247.1"/>
    </source>
</evidence>
<organism evidence="3 4">
    <name type="scientific">Peteryoungia aggregata LMG 23059</name>
    <dbReference type="NCBI Taxonomy" id="1368425"/>
    <lineage>
        <taxon>Bacteria</taxon>
        <taxon>Pseudomonadati</taxon>
        <taxon>Pseudomonadota</taxon>
        <taxon>Alphaproteobacteria</taxon>
        <taxon>Hyphomicrobiales</taxon>
        <taxon>Rhizobiaceae</taxon>
        <taxon>Peteryoungia</taxon>
    </lineage>
</organism>
<dbReference type="EMBL" id="JAUSUW010000009">
    <property type="protein sequence ID" value="MDQ0422247.1"/>
    <property type="molecule type" value="Genomic_DNA"/>
</dbReference>
<gene>
    <name evidence="3" type="ORF">J2045_003292</name>
</gene>
<comment type="caution">
    <text evidence="3">The sequence shown here is derived from an EMBL/GenBank/DDBJ whole genome shotgun (WGS) entry which is preliminary data.</text>
</comment>
<feature type="transmembrane region" description="Helical" evidence="2">
    <location>
        <begin position="21"/>
        <end position="44"/>
    </location>
</feature>
<dbReference type="CDD" id="cd10936">
    <property type="entry name" value="CE4_DAC2"/>
    <property type="match status" value="1"/>
</dbReference>
<dbReference type="Pfam" id="PF04748">
    <property type="entry name" value="Polysacc_deac_2"/>
    <property type="match status" value="1"/>
</dbReference>
<dbReference type="InterPro" id="IPR006837">
    <property type="entry name" value="Divergent_DAC"/>
</dbReference>
<dbReference type="Proteomes" id="UP001238496">
    <property type="component" value="Unassembled WGS sequence"/>
</dbReference>
<evidence type="ECO:0000313" key="4">
    <source>
        <dbReference type="Proteomes" id="UP001238496"/>
    </source>
</evidence>
<dbReference type="RefSeq" id="WP_307374612.1">
    <property type="nucleotide sequence ID" value="NZ_JAUSUW010000009.1"/>
</dbReference>